<comment type="caution">
    <text evidence="2">The sequence shown here is derived from an EMBL/GenBank/DDBJ whole genome shotgun (WGS) entry which is preliminary data.</text>
</comment>
<evidence type="ECO:0000256" key="1">
    <source>
        <dbReference type="SAM" id="MobiDB-lite"/>
    </source>
</evidence>
<name>A0AAV7M0H2_PLEWA</name>
<protein>
    <submittedName>
        <fullName evidence="2">Uncharacterized protein</fullName>
    </submittedName>
</protein>
<feature type="region of interest" description="Disordered" evidence="1">
    <location>
        <begin position="55"/>
        <end position="85"/>
    </location>
</feature>
<keyword evidence="3" id="KW-1185">Reference proteome</keyword>
<gene>
    <name evidence="2" type="ORF">NDU88_002415</name>
</gene>
<evidence type="ECO:0000313" key="2">
    <source>
        <dbReference type="EMBL" id="KAJ1097290.1"/>
    </source>
</evidence>
<feature type="compositionally biased region" description="Basic and acidic residues" evidence="1">
    <location>
        <begin position="73"/>
        <end position="85"/>
    </location>
</feature>
<proteinExistence type="predicted"/>
<organism evidence="2 3">
    <name type="scientific">Pleurodeles waltl</name>
    <name type="common">Iberian ribbed newt</name>
    <dbReference type="NCBI Taxonomy" id="8319"/>
    <lineage>
        <taxon>Eukaryota</taxon>
        <taxon>Metazoa</taxon>
        <taxon>Chordata</taxon>
        <taxon>Craniata</taxon>
        <taxon>Vertebrata</taxon>
        <taxon>Euteleostomi</taxon>
        <taxon>Amphibia</taxon>
        <taxon>Batrachia</taxon>
        <taxon>Caudata</taxon>
        <taxon>Salamandroidea</taxon>
        <taxon>Salamandridae</taxon>
        <taxon>Pleurodelinae</taxon>
        <taxon>Pleurodeles</taxon>
    </lineage>
</organism>
<dbReference type="AlphaFoldDB" id="A0AAV7M0H2"/>
<dbReference type="EMBL" id="JANPWB010000014">
    <property type="protein sequence ID" value="KAJ1097290.1"/>
    <property type="molecule type" value="Genomic_DNA"/>
</dbReference>
<sequence>MALTAVKPLDDSRGKWNSESVLGNRCHFADPRIQLMWILRGEECGARGDFISGTETLRHRGEESVDGPAPWRPGDREKRNRAGTQ</sequence>
<accession>A0AAV7M0H2</accession>
<reference evidence="2" key="1">
    <citation type="journal article" date="2022" name="bioRxiv">
        <title>Sequencing and chromosome-scale assembly of the giantPleurodeles waltlgenome.</title>
        <authorList>
            <person name="Brown T."/>
            <person name="Elewa A."/>
            <person name="Iarovenko S."/>
            <person name="Subramanian E."/>
            <person name="Araus A.J."/>
            <person name="Petzold A."/>
            <person name="Susuki M."/>
            <person name="Suzuki K.-i.T."/>
            <person name="Hayashi T."/>
            <person name="Toyoda A."/>
            <person name="Oliveira C."/>
            <person name="Osipova E."/>
            <person name="Leigh N.D."/>
            <person name="Simon A."/>
            <person name="Yun M.H."/>
        </authorList>
    </citation>
    <scope>NUCLEOTIDE SEQUENCE</scope>
    <source>
        <strain evidence="2">20211129_DDA</strain>
        <tissue evidence="2">Liver</tissue>
    </source>
</reference>
<evidence type="ECO:0000313" key="3">
    <source>
        <dbReference type="Proteomes" id="UP001066276"/>
    </source>
</evidence>
<dbReference type="Proteomes" id="UP001066276">
    <property type="component" value="Chromosome 10"/>
</dbReference>